<reference evidence="2" key="1">
    <citation type="submission" date="2022-02" db="EMBL/GenBank/DDBJ databases">
        <authorList>
            <person name="Henning P.M."/>
            <person name="McCubbin A.G."/>
            <person name="Shore J.S."/>
        </authorList>
    </citation>
    <scope>NUCLEOTIDE SEQUENCE</scope>
    <source>
        <strain evidence="2">F60SS</strain>
        <tissue evidence="2">Leaves</tissue>
    </source>
</reference>
<gene>
    <name evidence="2" type="ORF">Tsubulata_046972</name>
</gene>
<accession>A0A9Q0F0B9</accession>
<sequence length="96" mass="10362">MSRGRDVFLPTHPRDGGSREADRRQGKGKGEARVVEQRKETGAVSRGCWRDMEQSEGGEVCPSVHGGGTSSDLRWCLPGYSGGDGQGKMKKEQGRG</sequence>
<feature type="region of interest" description="Disordered" evidence="1">
    <location>
        <begin position="53"/>
        <end position="72"/>
    </location>
</feature>
<evidence type="ECO:0000313" key="2">
    <source>
        <dbReference type="EMBL" id="KAJ4822649.1"/>
    </source>
</evidence>
<reference evidence="2" key="2">
    <citation type="journal article" date="2023" name="Plants (Basel)">
        <title>Annotation of the Turnera subulata (Passifloraceae) Draft Genome Reveals the S-Locus Evolved after the Divergence of Turneroideae from Passifloroideae in a Stepwise Manner.</title>
        <authorList>
            <person name="Henning P.M."/>
            <person name="Roalson E.H."/>
            <person name="Mir W."/>
            <person name="McCubbin A.G."/>
            <person name="Shore J.S."/>
        </authorList>
    </citation>
    <scope>NUCLEOTIDE SEQUENCE</scope>
    <source>
        <strain evidence="2">F60SS</strain>
    </source>
</reference>
<dbReference type="EMBL" id="JAKUCV010007617">
    <property type="protein sequence ID" value="KAJ4822649.1"/>
    <property type="molecule type" value="Genomic_DNA"/>
</dbReference>
<organism evidence="2 3">
    <name type="scientific">Turnera subulata</name>
    <dbReference type="NCBI Taxonomy" id="218843"/>
    <lineage>
        <taxon>Eukaryota</taxon>
        <taxon>Viridiplantae</taxon>
        <taxon>Streptophyta</taxon>
        <taxon>Embryophyta</taxon>
        <taxon>Tracheophyta</taxon>
        <taxon>Spermatophyta</taxon>
        <taxon>Magnoliopsida</taxon>
        <taxon>eudicotyledons</taxon>
        <taxon>Gunneridae</taxon>
        <taxon>Pentapetalae</taxon>
        <taxon>rosids</taxon>
        <taxon>fabids</taxon>
        <taxon>Malpighiales</taxon>
        <taxon>Passifloraceae</taxon>
        <taxon>Turnera</taxon>
    </lineage>
</organism>
<dbReference type="AlphaFoldDB" id="A0A9Q0F0B9"/>
<proteinExistence type="predicted"/>
<keyword evidence="3" id="KW-1185">Reference proteome</keyword>
<feature type="compositionally biased region" description="Basic and acidic residues" evidence="1">
    <location>
        <begin position="1"/>
        <end position="41"/>
    </location>
</feature>
<comment type="caution">
    <text evidence="2">The sequence shown here is derived from an EMBL/GenBank/DDBJ whole genome shotgun (WGS) entry which is preliminary data.</text>
</comment>
<protein>
    <submittedName>
        <fullName evidence="2">Uncharacterized protein</fullName>
    </submittedName>
</protein>
<evidence type="ECO:0000313" key="3">
    <source>
        <dbReference type="Proteomes" id="UP001141552"/>
    </source>
</evidence>
<evidence type="ECO:0000256" key="1">
    <source>
        <dbReference type="SAM" id="MobiDB-lite"/>
    </source>
</evidence>
<name>A0A9Q0F0B9_9ROSI</name>
<dbReference type="Proteomes" id="UP001141552">
    <property type="component" value="Unassembled WGS sequence"/>
</dbReference>
<feature type="region of interest" description="Disordered" evidence="1">
    <location>
        <begin position="1"/>
        <end position="45"/>
    </location>
</feature>